<name>A0ABS7SKA4_9BURK</name>
<proteinExistence type="predicted"/>
<dbReference type="EMBL" id="JAFBIL020000002">
    <property type="protein sequence ID" value="MBZ2206631.1"/>
    <property type="molecule type" value="Genomic_DNA"/>
</dbReference>
<gene>
    <name evidence="2" type="ORF">I4X03_005105</name>
</gene>
<organism evidence="2 3">
    <name type="scientific">Massilia soli</name>
    <dbReference type="NCBI Taxonomy" id="2792854"/>
    <lineage>
        <taxon>Bacteria</taxon>
        <taxon>Pseudomonadati</taxon>
        <taxon>Pseudomonadota</taxon>
        <taxon>Betaproteobacteria</taxon>
        <taxon>Burkholderiales</taxon>
        <taxon>Oxalobacteraceae</taxon>
        <taxon>Telluria group</taxon>
        <taxon>Massilia</taxon>
    </lineage>
</organism>
<sequence>MRTLYAIALAAAASFATFSQATAQEVNTGEAATAVQISGVPLKRYHLDREAEEDVKGVYALNNGKSMRVSVQGNRLVAEIDGQHRTALVPVGHKVFIAPGIDTILSFDEKSGDRITDVVLRPRRNASYAFAD</sequence>
<dbReference type="RefSeq" id="WP_223466686.1">
    <property type="nucleotide sequence ID" value="NZ_JAFBIL020000002.1"/>
</dbReference>
<accession>A0ABS7SKA4</accession>
<reference evidence="2 3" key="1">
    <citation type="submission" date="2021-01" db="EMBL/GenBank/DDBJ databases">
        <authorList>
            <person name="Ruan W."/>
            <person name="Khan S.A."/>
            <person name="Jeon C.O."/>
        </authorList>
    </citation>
    <scope>NUCLEOTIDE SEQUENCE [LARGE SCALE GENOMIC DNA]</scope>
    <source>
        <strain evidence="2 3">R798</strain>
    </source>
</reference>
<dbReference type="Proteomes" id="UP000809349">
    <property type="component" value="Unassembled WGS sequence"/>
</dbReference>
<protein>
    <recommendedName>
        <fullName evidence="4">Copper-binding protein</fullName>
    </recommendedName>
</protein>
<feature type="chain" id="PRO_5045168461" description="Copper-binding protein" evidence="1">
    <location>
        <begin position="24"/>
        <end position="132"/>
    </location>
</feature>
<comment type="caution">
    <text evidence="2">The sequence shown here is derived from an EMBL/GenBank/DDBJ whole genome shotgun (WGS) entry which is preliminary data.</text>
</comment>
<evidence type="ECO:0000256" key="1">
    <source>
        <dbReference type="SAM" id="SignalP"/>
    </source>
</evidence>
<keyword evidence="1" id="KW-0732">Signal</keyword>
<evidence type="ECO:0000313" key="3">
    <source>
        <dbReference type="Proteomes" id="UP000809349"/>
    </source>
</evidence>
<evidence type="ECO:0000313" key="2">
    <source>
        <dbReference type="EMBL" id="MBZ2206631.1"/>
    </source>
</evidence>
<reference evidence="2 3" key="2">
    <citation type="submission" date="2021-08" db="EMBL/GenBank/DDBJ databases">
        <title>Massilia sp. R798.</title>
        <authorList>
            <person name="Baek J.H."/>
            <person name="Jung H.S."/>
            <person name="Kim K.R."/>
            <person name="Jeon C.O."/>
        </authorList>
    </citation>
    <scope>NUCLEOTIDE SEQUENCE [LARGE SCALE GENOMIC DNA]</scope>
    <source>
        <strain evidence="2 3">R798</strain>
    </source>
</reference>
<feature type="signal peptide" evidence="1">
    <location>
        <begin position="1"/>
        <end position="23"/>
    </location>
</feature>
<evidence type="ECO:0008006" key="4">
    <source>
        <dbReference type="Google" id="ProtNLM"/>
    </source>
</evidence>
<keyword evidence="3" id="KW-1185">Reference proteome</keyword>